<dbReference type="EMBL" id="JACYTR010000003">
    <property type="protein sequence ID" value="MBD8524593.1"/>
    <property type="molecule type" value="Genomic_DNA"/>
</dbReference>
<gene>
    <name evidence="2" type="ORF">IFO71_02460</name>
</gene>
<dbReference type="InterPro" id="IPR037523">
    <property type="entry name" value="VOC_core"/>
</dbReference>
<dbReference type="AlphaFoldDB" id="A0AAW3ZEJ4"/>
<keyword evidence="3" id="KW-1185">Reference proteome</keyword>
<feature type="domain" description="VOC" evidence="1">
    <location>
        <begin position="7"/>
        <end position="130"/>
    </location>
</feature>
<dbReference type="Pfam" id="PF00903">
    <property type="entry name" value="Glyoxalase"/>
    <property type="match status" value="1"/>
</dbReference>
<dbReference type="PANTHER" id="PTHR34109">
    <property type="entry name" value="BNAUNNG04460D PROTEIN-RELATED"/>
    <property type="match status" value="1"/>
</dbReference>
<dbReference type="Proteomes" id="UP000613768">
    <property type="component" value="Unassembled WGS sequence"/>
</dbReference>
<evidence type="ECO:0000259" key="1">
    <source>
        <dbReference type="PROSITE" id="PS51819"/>
    </source>
</evidence>
<evidence type="ECO:0000313" key="3">
    <source>
        <dbReference type="Proteomes" id="UP000613768"/>
    </source>
</evidence>
<dbReference type="InterPro" id="IPR004360">
    <property type="entry name" value="Glyas_Fos-R_dOase_dom"/>
</dbReference>
<protein>
    <recommendedName>
        <fullName evidence="1">VOC domain-containing protein</fullName>
    </recommendedName>
</protein>
<reference evidence="2 3" key="1">
    <citation type="submission" date="2020-09" db="EMBL/GenBank/DDBJ databases">
        <title>Pseudoxanthomonas sp. CAU 1598 isolated from sand of Yaerae Beach.</title>
        <authorList>
            <person name="Kim W."/>
        </authorList>
    </citation>
    <scope>NUCLEOTIDE SEQUENCE [LARGE SCALE GENOMIC DNA]</scope>
    <source>
        <strain evidence="2 3">CAU 1598</strain>
    </source>
</reference>
<dbReference type="PANTHER" id="PTHR34109:SF1">
    <property type="entry name" value="VOC DOMAIN-CONTAINING PROTEIN"/>
    <property type="match status" value="1"/>
</dbReference>
<proteinExistence type="predicted"/>
<organism evidence="2 3">
    <name type="scientific">Pseudomarimonas arenosa</name>
    <dbReference type="NCBI Taxonomy" id="2774145"/>
    <lineage>
        <taxon>Bacteria</taxon>
        <taxon>Pseudomonadati</taxon>
        <taxon>Pseudomonadota</taxon>
        <taxon>Gammaproteobacteria</taxon>
        <taxon>Lysobacterales</taxon>
        <taxon>Lysobacteraceae</taxon>
        <taxon>Pseudomarimonas</taxon>
    </lineage>
</organism>
<sequence>MTQHFAGDVYPSLTYDDAPQAIDWLCTAFGFTRRLVVEGESGRIEHSELSFGQAVIMVSSCKPEFRRISPRQAGGCTQALSLFVADPDAHYAVALAAGAKLERDLRDEEYGARGYMVSDPEGHLWYFGDYRPGAHW</sequence>
<comment type="caution">
    <text evidence="2">The sequence shown here is derived from an EMBL/GenBank/DDBJ whole genome shotgun (WGS) entry which is preliminary data.</text>
</comment>
<dbReference type="RefSeq" id="WP_192027939.1">
    <property type="nucleotide sequence ID" value="NZ_JACYTR010000003.1"/>
</dbReference>
<dbReference type="Gene3D" id="3.30.720.120">
    <property type="match status" value="1"/>
</dbReference>
<evidence type="ECO:0000313" key="2">
    <source>
        <dbReference type="EMBL" id="MBD8524593.1"/>
    </source>
</evidence>
<accession>A0AAW3ZEJ4</accession>
<dbReference type="PROSITE" id="PS51819">
    <property type="entry name" value="VOC"/>
    <property type="match status" value="1"/>
</dbReference>
<dbReference type="InterPro" id="IPR029068">
    <property type="entry name" value="Glyas_Bleomycin-R_OHBP_Dase"/>
</dbReference>
<name>A0AAW3ZEJ4_9GAMM</name>
<dbReference type="SUPFAM" id="SSF54593">
    <property type="entry name" value="Glyoxalase/Bleomycin resistance protein/Dihydroxybiphenyl dioxygenase"/>
    <property type="match status" value="1"/>
</dbReference>
<dbReference type="Gene3D" id="3.30.720.110">
    <property type="match status" value="1"/>
</dbReference>